<feature type="domain" description="OTU" evidence="1">
    <location>
        <begin position="74"/>
        <end position="184"/>
    </location>
</feature>
<dbReference type="InterPro" id="IPR003323">
    <property type="entry name" value="OTU_dom"/>
</dbReference>
<dbReference type="SUPFAM" id="SSF54001">
    <property type="entry name" value="Cysteine proteinases"/>
    <property type="match status" value="1"/>
</dbReference>
<dbReference type="Gene3D" id="3.90.70.80">
    <property type="match status" value="1"/>
</dbReference>
<dbReference type="AlphaFoldDB" id="A0A6C0J6X4"/>
<dbReference type="CDD" id="cd22744">
    <property type="entry name" value="OTU"/>
    <property type="match status" value="1"/>
</dbReference>
<proteinExistence type="predicted"/>
<name>A0A6C0J6X4_9ZZZZ</name>
<evidence type="ECO:0000259" key="1">
    <source>
        <dbReference type="Pfam" id="PF02338"/>
    </source>
</evidence>
<accession>A0A6C0J6X4</accession>
<reference evidence="2" key="1">
    <citation type="journal article" date="2020" name="Nature">
        <title>Giant virus diversity and host interactions through global metagenomics.</title>
        <authorList>
            <person name="Schulz F."/>
            <person name="Roux S."/>
            <person name="Paez-Espino D."/>
            <person name="Jungbluth S."/>
            <person name="Walsh D.A."/>
            <person name="Denef V.J."/>
            <person name="McMahon K.D."/>
            <person name="Konstantinidis K.T."/>
            <person name="Eloe-Fadrosh E.A."/>
            <person name="Kyrpides N.C."/>
            <person name="Woyke T."/>
        </authorList>
    </citation>
    <scope>NUCLEOTIDE SEQUENCE</scope>
    <source>
        <strain evidence="2">GVMAG-M-3300025860-25</strain>
    </source>
</reference>
<organism evidence="2">
    <name type="scientific">viral metagenome</name>
    <dbReference type="NCBI Taxonomy" id="1070528"/>
    <lineage>
        <taxon>unclassified sequences</taxon>
        <taxon>metagenomes</taxon>
        <taxon>organismal metagenomes</taxon>
    </lineage>
</organism>
<sequence length="244" mass="29064">MLTEDSYFYLTPNIIIINGSLFHINDNEKQIKITLNNWQKYLNEYGWEDIDETWQLKLLDSKNKNRYGILECGGEGDCLFFCIIEALKEFDELDNELGMDVEQLRNIVSYQITEENYPIILENYKLEQENNEFDGLWNPMEIQNIEELRNEIRKSGDNFWGDHIIIQLLEKALNINIIILNTEELVFEDNNFKIQPRCNPINKEHITIFLSYCFSSHFQLIGYFNGKLMKTKFKYSEIPKVFKL</sequence>
<evidence type="ECO:0000313" key="2">
    <source>
        <dbReference type="EMBL" id="QHU01485.1"/>
    </source>
</evidence>
<dbReference type="Pfam" id="PF02338">
    <property type="entry name" value="OTU"/>
    <property type="match status" value="1"/>
</dbReference>
<protein>
    <recommendedName>
        <fullName evidence="1">OTU domain-containing protein</fullName>
    </recommendedName>
</protein>
<dbReference type="EMBL" id="MN740343">
    <property type="protein sequence ID" value="QHU01485.1"/>
    <property type="molecule type" value="Genomic_DNA"/>
</dbReference>
<dbReference type="InterPro" id="IPR038765">
    <property type="entry name" value="Papain-like_cys_pep_sf"/>
</dbReference>